<dbReference type="SUPFAM" id="SSF47616">
    <property type="entry name" value="GST C-terminal domain-like"/>
    <property type="match status" value="1"/>
</dbReference>
<dbReference type="Proteomes" id="UP000298781">
    <property type="component" value="Chromosome"/>
</dbReference>
<dbReference type="SFLD" id="SFLDG00358">
    <property type="entry name" value="Main_(cytGST)"/>
    <property type="match status" value="1"/>
</dbReference>
<dbReference type="EMBL" id="CP039690">
    <property type="protein sequence ID" value="QCI68928.1"/>
    <property type="molecule type" value="Genomic_DNA"/>
</dbReference>
<dbReference type="KEGG" id="pstg:E8M01_34675"/>
<feature type="domain" description="GST N-terminal" evidence="1">
    <location>
        <begin position="1"/>
        <end position="81"/>
    </location>
</feature>
<keyword evidence="2" id="KW-0808">Transferase</keyword>
<name>A0A4D7BGQ7_9HYPH</name>
<evidence type="ECO:0000313" key="2">
    <source>
        <dbReference type="EMBL" id="QCI68928.1"/>
    </source>
</evidence>
<dbReference type="GO" id="GO:0006749">
    <property type="term" value="P:glutathione metabolic process"/>
    <property type="evidence" value="ECO:0007669"/>
    <property type="project" value="TreeGrafter"/>
</dbReference>
<dbReference type="InterPro" id="IPR004045">
    <property type="entry name" value="Glutathione_S-Trfase_N"/>
</dbReference>
<dbReference type="InterPro" id="IPR040079">
    <property type="entry name" value="Glutathione_S-Trfase"/>
</dbReference>
<dbReference type="PANTHER" id="PTHR42673:SF4">
    <property type="entry name" value="MALEYLACETOACETATE ISOMERASE"/>
    <property type="match status" value="1"/>
</dbReference>
<dbReference type="PANTHER" id="PTHR42673">
    <property type="entry name" value="MALEYLACETOACETATE ISOMERASE"/>
    <property type="match status" value="1"/>
</dbReference>
<dbReference type="SFLD" id="SFLDS00019">
    <property type="entry name" value="Glutathione_Transferase_(cytos"/>
    <property type="match status" value="1"/>
</dbReference>
<dbReference type="Gene3D" id="3.40.30.10">
    <property type="entry name" value="Glutaredoxin"/>
    <property type="match status" value="1"/>
</dbReference>
<organism evidence="2 3">
    <name type="scientific">Phreatobacter stygius</name>
    <dbReference type="NCBI Taxonomy" id="1940610"/>
    <lineage>
        <taxon>Bacteria</taxon>
        <taxon>Pseudomonadati</taxon>
        <taxon>Pseudomonadota</taxon>
        <taxon>Alphaproteobacteria</taxon>
        <taxon>Hyphomicrobiales</taxon>
        <taxon>Phreatobacteraceae</taxon>
        <taxon>Phreatobacter</taxon>
    </lineage>
</organism>
<dbReference type="Pfam" id="PF13410">
    <property type="entry name" value="GST_C_2"/>
    <property type="match status" value="1"/>
</dbReference>
<dbReference type="PROSITE" id="PS50404">
    <property type="entry name" value="GST_NTER"/>
    <property type="match status" value="1"/>
</dbReference>
<reference evidence="2 3" key="1">
    <citation type="submission" date="2019-04" db="EMBL/GenBank/DDBJ databases">
        <title>Phreatobacter aquaticus sp. nov.</title>
        <authorList>
            <person name="Choi A."/>
        </authorList>
    </citation>
    <scope>NUCLEOTIDE SEQUENCE [LARGE SCALE GENOMIC DNA]</scope>
    <source>
        <strain evidence="2 3">KCTC 52518</strain>
    </source>
</reference>
<proteinExistence type="predicted"/>
<dbReference type="GO" id="GO:0004364">
    <property type="term" value="F:glutathione transferase activity"/>
    <property type="evidence" value="ECO:0007669"/>
    <property type="project" value="TreeGrafter"/>
</dbReference>
<dbReference type="OrthoDB" id="9799538at2"/>
<dbReference type="RefSeq" id="WP_136964341.1">
    <property type="nucleotide sequence ID" value="NZ_CP039690.1"/>
</dbReference>
<dbReference type="AlphaFoldDB" id="A0A4D7BGQ7"/>
<dbReference type="SUPFAM" id="SSF52833">
    <property type="entry name" value="Thioredoxin-like"/>
    <property type="match status" value="1"/>
</dbReference>
<evidence type="ECO:0000313" key="3">
    <source>
        <dbReference type="Proteomes" id="UP000298781"/>
    </source>
</evidence>
<sequence length="216" mass="24535">MKLVIANKAYSSWSFRPWILMKALSMPFEEEVIRLYQPDTSGRISRYSQAGRVPILIDGEITVWDSLAIIEYLAETLPEAGVWPRDRAARAHARAISCEMHSGFMPLRARLPMNLRRQPKAIPHDEDVDAAIDRVCQAWIEARDRFGGAGEFLYGEFSAADAMYAPVINRFHAYAVPVPPGVKAYMEAMMALPAWKEWLDGAMAEPWFEPRYDDIA</sequence>
<dbReference type="InterPro" id="IPR036282">
    <property type="entry name" value="Glutathione-S-Trfase_C_sf"/>
</dbReference>
<evidence type="ECO:0000259" key="1">
    <source>
        <dbReference type="PROSITE" id="PS50404"/>
    </source>
</evidence>
<gene>
    <name evidence="2" type="ORF">E8M01_34675</name>
</gene>
<dbReference type="GO" id="GO:0016034">
    <property type="term" value="F:maleylacetoacetate isomerase activity"/>
    <property type="evidence" value="ECO:0007669"/>
    <property type="project" value="TreeGrafter"/>
</dbReference>
<dbReference type="GO" id="GO:0006559">
    <property type="term" value="P:L-phenylalanine catabolic process"/>
    <property type="evidence" value="ECO:0007669"/>
    <property type="project" value="TreeGrafter"/>
</dbReference>
<dbReference type="InterPro" id="IPR036249">
    <property type="entry name" value="Thioredoxin-like_sf"/>
</dbReference>
<protein>
    <submittedName>
        <fullName evidence="2">Glutathione S-transferase family protein</fullName>
    </submittedName>
</protein>
<dbReference type="Pfam" id="PF13409">
    <property type="entry name" value="GST_N_2"/>
    <property type="match status" value="1"/>
</dbReference>
<dbReference type="CDD" id="cd03194">
    <property type="entry name" value="GST_C_3"/>
    <property type="match status" value="1"/>
</dbReference>
<keyword evidence="3" id="KW-1185">Reference proteome</keyword>
<dbReference type="CDD" id="cd03043">
    <property type="entry name" value="GST_N_1"/>
    <property type="match status" value="1"/>
</dbReference>
<accession>A0A4D7BGQ7</accession>
<dbReference type="Gene3D" id="1.20.1050.10">
    <property type="match status" value="1"/>
</dbReference>